<keyword evidence="3" id="KW-1185">Reference proteome</keyword>
<evidence type="ECO:0000313" key="3">
    <source>
        <dbReference type="Proteomes" id="UP000592294"/>
    </source>
</evidence>
<proteinExistence type="predicted"/>
<reference evidence="2 3" key="1">
    <citation type="submission" date="2020-06" db="EMBL/GenBank/DDBJ databases">
        <title>Whole-genome sequence of Allochromatium humboldtianum DSM 21881, type strain.</title>
        <authorList>
            <person name="Kyndt J.A."/>
            <person name="Meyer T.E."/>
        </authorList>
    </citation>
    <scope>NUCLEOTIDE SEQUENCE [LARGE SCALE GENOMIC DNA]</scope>
    <source>
        <strain evidence="2 3">DSM 21881</strain>
    </source>
</reference>
<feature type="region of interest" description="Disordered" evidence="1">
    <location>
        <begin position="16"/>
        <end position="40"/>
    </location>
</feature>
<sequence length="57" mass="6358">MKQPCTIQPCTCKHPQQDALHGPQMRVHNPTRKATKPEQPPVVRCSVCGTERNAVSH</sequence>
<protein>
    <submittedName>
        <fullName evidence="2">Uncharacterized protein</fullName>
    </submittedName>
</protein>
<dbReference type="EMBL" id="JABZEO010000001">
    <property type="protein sequence ID" value="NVZ07984.1"/>
    <property type="molecule type" value="Genomic_DNA"/>
</dbReference>
<organism evidence="2 3">
    <name type="scientific">Allochromatium humboldtianum</name>
    <dbReference type="NCBI Taxonomy" id="504901"/>
    <lineage>
        <taxon>Bacteria</taxon>
        <taxon>Pseudomonadati</taxon>
        <taxon>Pseudomonadota</taxon>
        <taxon>Gammaproteobacteria</taxon>
        <taxon>Chromatiales</taxon>
        <taxon>Chromatiaceae</taxon>
        <taxon>Allochromatium</taxon>
    </lineage>
</organism>
<dbReference type="AlphaFoldDB" id="A0A850R2Z1"/>
<accession>A0A850R2Z1</accession>
<gene>
    <name evidence="2" type="ORF">HW932_01755</name>
</gene>
<name>A0A850R2Z1_9GAMM</name>
<dbReference type="Proteomes" id="UP000592294">
    <property type="component" value="Unassembled WGS sequence"/>
</dbReference>
<evidence type="ECO:0000313" key="2">
    <source>
        <dbReference type="EMBL" id="NVZ07984.1"/>
    </source>
</evidence>
<dbReference type="RefSeq" id="WP_176974778.1">
    <property type="nucleotide sequence ID" value="NZ_JABZEO010000001.1"/>
</dbReference>
<comment type="caution">
    <text evidence="2">The sequence shown here is derived from an EMBL/GenBank/DDBJ whole genome shotgun (WGS) entry which is preliminary data.</text>
</comment>
<evidence type="ECO:0000256" key="1">
    <source>
        <dbReference type="SAM" id="MobiDB-lite"/>
    </source>
</evidence>